<dbReference type="SUPFAM" id="SSF51445">
    <property type="entry name" value="(Trans)glycosidases"/>
    <property type="match status" value="1"/>
</dbReference>
<dbReference type="PRINTS" id="PR00133">
    <property type="entry name" value="GLHYDRLASE3"/>
</dbReference>
<dbReference type="InterPro" id="IPR001764">
    <property type="entry name" value="Glyco_hydro_3_N"/>
</dbReference>
<dbReference type="Gene3D" id="3.40.50.1700">
    <property type="entry name" value="Glycoside hydrolase family 3 C-terminal domain"/>
    <property type="match status" value="1"/>
</dbReference>
<proteinExistence type="inferred from homology"/>
<dbReference type="AlphaFoldDB" id="A0A160TMJ6"/>
<dbReference type="InterPro" id="IPR037524">
    <property type="entry name" value="PA14/GLEYA"/>
</dbReference>
<evidence type="ECO:0000313" key="5">
    <source>
        <dbReference type="EMBL" id="CUS45417.1"/>
    </source>
</evidence>
<reference evidence="5" key="1">
    <citation type="submission" date="2015-10" db="EMBL/GenBank/DDBJ databases">
        <authorList>
            <person name="Gilbert D.G."/>
        </authorList>
    </citation>
    <scope>NUCLEOTIDE SEQUENCE</scope>
</reference>
<dbReference type="SMART" id="SM00758">
    <property type="entry name" value="PA14"/>
    <property type="match status" value="1"/>
</dbReference>
<dbReference type="PANTHER" id="PTHR42715">
    <property type="entry name" value="BETA-GLUCOSIDASE"/>
    <property type="match status" value="1"/>
</dbReference>
<dbReference type="EMBL" id="CZQE01000256">
    <property type="protein sequence ID" value="CUS45417.1"/>
    <property type="molecule type" value="Genomic_DNA"/>
</dbReference>
<dbReference type="Gene3D" id="2.60.120.260">
    <property type="entry name" value="Galactose-binding domain-like"/>
    <property type="match status" value="1"/>
</dbReference>
<dbReference type="InterPro" id="IPR050288">
    <property type="entry name" value="Cellulose_deg_GH3"/>
</dbReference>
<dbReference type="InterPro" id="IPR036962">
    <property type="entry name" value="Glyco_hydro_3_N_sf"/>
</dbReference>
<comment type="similarity">
    <text evidence="1">Belongs to the glycosyl hydrolase 3 family.</text>
</comment>
<dbReference type="InterPro" id="IPR013783">
    <property type="entry name" value="Ig-like_fold"/>
</dbReference>
<keyword evidence="5" id="KW-0326">Glycosidase</keyword>
<keyword evidence="2 5" id="KW-0378">Hydrolase</keyword>
<organism evidence="5">
    <name type="scientific">hydrothermal vent metagenome</name>
    <dbReference type="NCBI Taxonomy" id="652676"/>
    <lineage>
        <taxon>unclassified sequences</taxon>
        <taxon>metagenomes</taxon>
        <taxon>ecological metagenomes</taxon>
    </lineage>
</organism>
<dbReference type="Pfam" id="PF00933">
    <property type="entry name" value="Glyco_hydro_3"/>
    <property type="match status" value="1"/>
</dbReference>
<dbReference type="GO" id="GO:0005975">
    <property type="term" value="P:carbohydrate metabolic process"/>
    <property type="evidence" value="ECO:0007669"/>
    <property type="project" value="InterPro"/>
</dbReference>
<dbReference type="PROSITE" id="PS00775">
    <property type="entry name" value="GLYCOSYL_HYDROL_F3"/>
    <property type="match status" value="1"/>
</dbReference>
<evidence type="ECO:0000256" key="3">
    <source>
        <dbReference type="ARBA" id="ARBA00023277"/>
    </source>
</evidence>
<dbReference type="Pfam" id="PF01915">
    <property type="entry name" value="Glyco_hydro_3_C"/>
    <property type="match status" value="1"/>
</dbReference>
<dbReference type="InterPro" id="IPR026891">
    <property type="entry name" value="Fn3-like"/>
</dbReference>
<protein>
    <submittedName>
        <fullName evidence="5">Beta-glucosidase</fullName>
        <ecNumber evidence="5">3.2.1.21</ecNumber>
    </submittedName>
</protein>
<dbReference type="Pfam" id="PF07691">
    <property type="entry name" value="PA14"/>
    <property type="match status" value="1"/>
</dbReference>
<dbReference type="SUPFAM" id="SSF52279">
    <property type="entry name" value="Beta-D-glucan exohydrolase, C-terminal domain"/>
    <property type="match status" value="1"/>
</dbReference>
<evidence type="ECO:0000256" key="2">
    <source>
        <dbReference type="ARBA" id="ARBA00022801"/>
    </source>
</evidence>
<dbReference type="InterPro" id="IPR036881">
    <property type="entry name" value="Glyco_hydro_3_C_sf"/>
</dbReference>
<dbReference type="SMART" id="SM01217">
    <property type="entry name" value="Fn3_like"/>
    <property type="match status" value="1"/>
</dbReference>
<dbReference type="EC" id="3.2.1.21" evidence="5"/>
<accession>A0A160TMJ6</accession>
<dbReference type="PROSITE" id="PS51820">
    <property type="entry name" value="PA14"/>
    <property type="match status" value="1"/>
</dbReference>
<dbReference type="InterPro" id="IPR017853">
    <property type="entry name" value="GH"/>
</dbReference>
<feature type="domain" description="PA14" evidence="4">
    <location>
        <begin position="439"/>
        <end position="590"/>
    </location>
</feature>
<evidence type="ECO:0000256" key="1">
    <source>
        <dbReference type="ARBA" id="ARBA00005336"/>
    </source>
</evidence>
<dbReference type="Gene3D" id="3.20.20.300">
    <property type="entry name" value="Glycoside hydrolase, family 3, N-terminal domain"/>
    <property type="match status" value="1"/>
</dbReference>
<sequence>MKQLGRHLGNGVALLALIGGVVPSGVAMAAASQEVPAYKDRGAPLEKRVADLMGRLTLDEKILLLAGETSMTLNPIPRLGIPSLKMTDGPTGVRSPDGKPATVFPVGVALAATWNPELVGKVGTAIGLESRAHGADVLLAPTVNIVRTPRWGRNFETYSEDPWLTGQIALGYVRGVQGTGVGVSIKHFAANNQETNRFVVDSVVDDRTMREIYLPAFETVVKQAEPWSVMASYNRLNGTFATDNRWLLTDLLKKEWGFKGFVVSDWGATHSTAPAANAGMDLEMPGPPSNFGAKLKAAVDAGKVSAAQIDDNASRMVRFIVRSGALDRAPATEATPGALHHAAVARKAAEEAIVLLKNTGVLPLDPSIRSLAVIGPNADVSRIQGGGSSAVEPFDAIATPLQALRAALPGVQITYAKGVDNEETPPAALPAMFSPGQDRAETGLAATYYATADASGTPVRSERATSFLKRISGNVAGPQVTGYSALRWEGLFWPKISGPHEFSVRGTGNATITFDGKTILDKATASTPDIRDVLGFPIPRRTVMVELVAGRGYPIRLDYKTGQTPYEYLSFGVREPRPSLDAAVAAARAADAAIVLVGSSSTTEGEGYDRTSLDLPGDQNGLVEAIAAANPRTAVVVNAGAAMTMPWRDKVPAILDMWLPGEGGSAALADVLFGRVNPSGKLPVSFLARTEDDVVNLRNPKSSYSEGLLVGYRGYEARSVKPLFPFGHGLSYTSFAYSGLQAPAKTGGNALVKVRLTVQNSGARSGQEVVQLYVAPAVPLANEAAKQLRSFAKVEIPAGGKRRVELTLDPRSFSYYDVAAKRWQVRPGEYKLMVGASSEDLRLVRSILVSK</sequence>
<dbReference type="InterPro" id="IPR019800">
    <property type="entry name" value="Glyco_hydro_3_AS"/>
</dbReference>
<dbReference type="Gene3D" id="2.60.40.10">
    <property type="entry name" value="Immunoglobulins"/>
    <property type="match status" value="1"/>
</dbReference>
<dbReference type="PANTHER" id="PTHR42715:SF10">
    <property type="entry name" value="BETA-GLUCOSIDASE"/>
    <property type="match status" value="1"/>
</dbReference>
<keyword evidence="3" id="KW-0119">Carbohydrate metabolism</keyword>
<gene>
    <name evidence="5" type="ORF">MGWOODY_Smn1063</name>
</gene>
<evidence type="ECO:0000259" key="4">
    <source>
        <dbReference type="PROSITE" id="PS51820"/>
    </source>
</evidence>
<dbReference type="InterPro" id="IPR011658">
    <property type="entry name" value="PA14_dom"/>
</dbReference>
<dbReference type="Pfam" id="PF14310">
    <property type="entry name" value="Fn3-like"/>
    <property type="match status" value="1"/>
</dbReference>
<dbReference type="InterPro" id="IPR002772">
    <property type="entry name" value="Glyco_hydro_3_C"/>
</dbReference>
<name>A0A160TMJ6_9ZZZZ</name>
<dbReference type="GO" id="GO:0008422">
    <property type="term" value="F:beta-glucosidase activity"/>
    <property type="evidence" value="ECO:0007669"/>
    <property type="project" value="UniProtKB-EC"/>
</dbReference>